<organism evidence="3 4">
    <name type="scientific">Amycolatopsis rhabdoformis</name>
    <dbReference type="NCBI Taxonomy" id="1448059"/>
    <lineage>
        <taxon>Bacteria</taxon>
        <taxon>Bacillati</taxon>
        <taxon>Actinomycetota</taxon>
        <taxon>Actinomycetes</taxon>
        <taxon>Pseudonocardiales</taxon>
        <taxon>Pseudonocardiaceae</taxon>
        <taxon>Amycolatopsis</taxon>
    </lineage>
</organism>
<dbReference type="InterPro" id="IPR048567">
    <property type="entry name" value="CyanoTRADDas_TM"/>
</dbReference>
<keyword evidence="1" id="KW-0812">Transmembrane</keyword>
<evidence type="ECO:0000313" key="4">
    <source>
        <dbReference type="Proteomes" id="UP001330812"/>
    </source>
</evidence>
<sequence>MNVLLLISTLAPSVLVAAGAVWFLISARGRWRRREVDQVRRLRESVAVDALDLPDDVAPVLSGEAGEGSAAITMGWVAEMSRRRVDFYVEHHDAALSQQRAIFWASLVAGAVALVTVIIGVGLVLFAHTEVGVLTSVAAVLPGAAGSLLFTQSKEAATRAAENLRNLTASVERAEAIQSCLQIAAQVSDSATRDRIIAIASLVSAFPEVAVGELSAIAAGTSAAP</sequence>
<keyword evidence="4" id="KW-1185">Reference proteome</keyword>
<gene>
    <name evidence="3" type="ORF">VSH64_21195</name>
</gene>
<dbReference type="RefSeq" id="WP_326837377.1">
    <property type="nucleotide sequence ID" value="NZ_CP142149.1"/>
</dbReference>
<reference evidence="3 4" key="1">
    <citation type="journal article" date="2015" name="Int. J. Syst. Evol. Microbiol.">
        <title>Amycolatopsis rhabdoformis sp. nov., an actinomycete isolated from a tropical forest soil.</title>
        <authorList>
            <person name="Souza W.R."/>
            <person name="Silva R.E."/>
            <person name="Goodfellow M."/>
            <person name="Busarakam K."/>
            <person name="Figueiro F.S."/>
            <person name="Ferreira D."/>
            <person name="Rodrigues-Filho E."/>
            <person name="Moraes L.A.B."/>
            <person name="Zucchi T.D."/>
        </authorList>
    </citation>
    <scope>NUCLEOTIDE SEQUENCE [LARGE SCALE GENOMIC DNA]</scope>
    <source>
        <strain evidence="3 4">NCIMB 14900</strain>
    </source>
</reference>
<accession>A0ABZ1IK21</accession>
<dbReference type="Proteomes" id="UP001330812">
    <property type="component" value="Chromosome"/>
</dbReference>
<feature type="transmembrane region" description="Helical" evidence="1">
    <location>
        <begin position="6"/>
        <end position="25"/>
    </location>
</feature>
<dbReference type="EMBL" id="CP142149">
    <property type="protein sequence ID" value="WSE34569.1"/>
    <property type="molecule type" value="Genomic_DNA"/>
</dbReference>
<feature type="transmembrane region" description="Helical" evidence="1">
    <location>
        <begin position="131"/>
        <end position="150"/>
    </location>
</feature>
<evidence type="ECO:0000313" key="3">
    <source>
        <dbReference type="EMBL" id="WSE34569.1"/>
    </source>
</evidence>
<name>A0ABZ1IK21_9PSEU</name>
<keyword evidence="1" id="KW-1133">Transmembrane helix</keyword>
<proteinExistence type="predicted"/>
<evidence type="ECO:0000256" key="1">
    <source>
        <dbReference type="SAM" id="Phobius"/>
    </source>
</evidence>
<feature type="transmembrane region" description="Helical" evidence="1">
    <location>
        <begin position="101"/>
        <end position="125"/>
    </location>
</feature>
<dbReference type="Pfam" id="PF20712">
    <property type="entry name" value="CyanoTRADDas_TM"/>
    <property type="match status" value="1"/>
</dbReference>
<evidence type="ECO:0000259" key="2">
    <source>
        <dbReference type="Pfam" id="PF20712"/>
    </source>
</evidence>
<keyword evidence="1" id="KW-0472">Membrane</keyword>
<protein>
    <recommendedName>
        <fullName evidence="2">Cyanobacterial TRADD-N associated 2 transmembrane domain-containing protein</fullName>
    </recommendedName>
</protein>
<feature type="domain" description="Cyanobacterial TRADD-N associated 2 transmembrane" evidence="2">
    <location>
        <begin position="95"/>
        <end position="159"/>
    </location>
</feature>